<reference evidence="2" key="1">
    <citation type="submission" date="2022-11" db="UniProtKB">
        <authorList>
            <consortium name="WormBaseParasite"/>
        </authorList>
    </citation>
    <scope>IDENTIFICATION</scope>
</reference>
<keyword evidence="1" id="KW-1185">Reference proteome</keyword>
<sequence length="73" mass="8245">MSPTKYPRLMVPEQQRTERFSAMENSIDAVTSHKKTILSMPDAGERFSIKIVFGAKKGQGAKVRQCQSEMRAQ</sequence>
<dbReference type="WBParaSite" id="nRc.2.0.1.t48345-RA">
    <property type="protein sequence ID" value="nRc.2.0.1.t48345-RA"/>
    <property type="gene ID" value="nRc.2.0.1.g48345"/>
</dbReference>
<evidence type="ECO:0000313" key="1">
    <source>
        <dbReference type="Proteomes" id="UP000887565"/>
    </source>
</evidence>
<organism evidence="1 2">
    <name type="scientific">Romanomermis culicivorax</name>
    <name type="common">Nematode worm</name>
    <dbReference type="NCBI Taxonomy" id="13658"/>
    <lineage>
        <taxon>Eukaryota</taxon>
        <taxon>Metazoa</taxon>
        <taxon>Ecdysozoa</taxon>
        <taxon>Nematoda</taxon>
        <taxon>Enoplea</taxon>
        <taxon>Dorylaimia</taxon>
        <taxon>Mermithida</taxon>
        <taxon>Mermithoidea</taxon>
        <taxon>Mermithidae</taxon>
        <taxon>Romanomermis</taxon>
    </lineage>
</organism>
<name>A0A915LB35_ROMCU</name>
<evidence type="ECO:0000313" key="2">
    <source>
        <dbReference type="WBParaSite" id="nRc.2.0.1.t48345-RA"/>
    </source>
</evidence>
<dbReference type="Proteomes" id="UP000887565">
    <property type="component" value="Unplaced"/>
</dbReference>
<protein>
    <submittedName>
        <fullName evidence="2">Uncharacterized protein</fullName>
    </submittedName>
</protein>
<dbReference type="AlphaFoldDB" id="A0A915LB35"/>
<proteinExistence type="predicted"/>
<accession>A0A915LB35</accession>